<reference evidence="2" key="1">
    <citation type="submission" date="2022-07" db="EMBL/GenBank/DDBJ databases">
        <authorList>
            <person name="Macas J."/>
            <person name="Novak P."/>
            <person name="Neumann P."/>
        </authorList>
    </citation>
    <scope>NUCLEOTIDE SEQUENCE</scope>
</reference>
<evidence type="ECO:0000313" key="3">
    <source>
        <dbReference type="Proteomes" id="UP001152523"/>
    </source>
</evidence>
<dbReference type="Proteomes" id="UP001152523">
    <property type="component" value="Unassembled WGS sequence"/>
</dbReference>
<protein>
    <recommendedName>
        <fullName evidence="1">Helitron helicase-like domain-containing protein</fullName>
    </recommendedName>
</protein>
<dbReference type="EMBL" id="CAMAPF010000018">
    <property type="protein sequence ID" value="CAH9070574.1"/>
    <property type="molecule type" value="Genomic_DNA"/>
</dbReference>
<dbReference type="AlphaFoldDB" id="A0AAV0C9N3"/>
<organism evidence="2 3">
    <name type="scientific">Cuscuta epithymum</name>
    <dbReference type="NCBI Taxonomy" id="186058"/>
    <lineage>
        <taxon>Eukaryota</taxon>
        <taxon>Viridiplantae</taxon>
        <taxon>Streptophyta</taxon>
        <taxon>Embryophyta</taxon>
        <taxon>Tracheophyta</taxon>
        <taxon>Spermatophyta</taxon>
        <taxon>Magnoliopsida</taxon>
        <taxon>eudicotyledons</taxon>
        <taxon>Gunneridae</taxon>
        <taxon>Pentapetalae</taxon>
        <taxon>asterids</taxon>
        <taxon>lamiids</taxon>
        <taxon>Solanales</taxon>
        <taxon>Convolvulaceae</taxon>
        <taxon>Cuscuteae</taxon>
        <taxon>Cuscuta</taxon>
        <taxon>Cuscuta subgen. Cuscuta</taxon>
    </lineage>
</organism>
<feature type="non-terminal residue" evidence="2">
    <location>
        <position position="181"/>
    </location>
</feature>
<accession>A0AAV0C9N3</accession>
<gene>
    <name evidence="2" type="ORF">CEPIT_LOCUS3515</name>
</gene>
<dbReference type="PANTHER" id="PTHR45786:SF66">
    <property type="entry name" value="HOOK MOTIF PROTEIN, PUTATIVE-RELATED"/>
    <property type="match status" value="1"/>
</dbReference>
<proteinExistence type="predicted"/>
<evidence type="ECO:0000313" key="2">
    <source>
        <dbReference type="EMBL" id="CAH9070574.1"/>
    </source>
</evidence>
<comment type="caution">
    <text evidence="2">The sequence shown here is derived from an EMBL/GenBank/DDBJ whole genome shotgun (WGS) entry which is preliminary data.</text>
</comment>
<sequence>MVESSRLMYIKTHQKELRCEMYKGLSDALLRGERDASTQGKRVVLPPTFVGGARYMVQNYQDAMAICRWAGYPDLFLTFTCNPRWPEINSFLSSRNLNPEDRPDIVCRVFKMKLDGLIKYLRQSKLFGQIRAVIYTVEFQKRGLPHAHILLFMGNEDKFPTPADIDRVISAEIPDERADPE</sequence>
<keyword evidence="3" id="KW-1185">Reference proteome</keyword>
<name>A0AAV0C9N3_9ASTE</name>
<evidence type="ECO:0000259" key="1">
    <source>
        <dbReference type="Pfam" id="PF14214"/>
    </source>
</evidence>
<dbReference type="Pfam" id="PF14214">
    <property type="entry name" value="Helitron_like_N"/>
    <property type="match status" value="1"/>
</dbReference>
<dbReference type="PANTHER" id="PTHR45786">
    <property type="entry name" value="DNA BINDING PROTEIN-LIKE"/>
    <property type="match status" value="1"/>
</dbReference>
<dbReference type="InterPro" id="IPR025476">
    <property type="entry name" value="Helitron_helicase-like"/>
</dbReference>
<feature type="domain" description="Helitron helicase-like" evidence="1">
    <location>
        <begin position="2"/>
        <end position="151"/>
    </location>
</feature>